<evidence type="ECO:0000256" key="1">
    <source>
        <dbReference type="SAM" id="MobiDB-lite"/>
    </source>
</evidence>
<feature type="signal peptide" evidence="2">
    <location>
        <begin position="1"/>
        <end position="22"/>
    </location>
</feature>
<evidence type="ECO:0008006" key="5">
    <source>
        <dbReference type="Google" id="ProtNLM"/>
    </source>
</evidence>
<dbReference type="PATRIC" id="fig|401562.3.peg.845"/>
<proteinExistence type="predicted"/>
<keyword evidence="2" id="KW-0732">Signal</keyword>
<evidence type="ECO:0000313" key="3">
    <source>
        <dbReference type="EMBL" id="KTQ96440.1"/>
    </source>
</evidence>
<feature type="compositionally biased region" description="Low complexity" evidence="1">
    <location>
        <begin position="64"/>
        <end position="78"/>
    </location>
</feature>
<name>A0A175RCC1_9HYPH</name>
<dbReference type="AlphaFoldDB" id="A0A175RCC1"/>
<accession>A0A175RCC1</accession>
<dbReference type="Proteomes" id="UP000078272">
    <property type="component" value="Unassembled WGS sequence"/>
</dbReference>
<organism evidence="3 4">
    <name type="scientific">Aureimonas ureilytica</name>
    <dbReference type="NCBI Taxonomy" id="401562"/>
    <lineage>
        <taxon>Bacteria</taxon>
        <taxon>Pseudomonadati</taxon>
        <taxon>Pseudomonadota</taxon>
        <taxon>Alphaproteobacteria</taxon>
        <taxon>Hyphomicrobiales</taxon>
        <taxon>Aurantimonadaceae</taxon>
        <taxon>Aureimonas</taxon>
    </lineage>
</organism>
<dbReference type="EMBL" id="LDPZ01000015">
    <property type="protein sequence ID" value="KTQ96440.1"/>
    <property type="molecule type" value="Genomic_DNA"/>
</dbReference>
<feature type="region of interest" description="Disordered" evidence="1">
    <location>
        <begin position="61"/>
        <end position="86"/>
    </location>
</feature>
<feature type="chain" id="PRO_5008041778" description="Glycine zipper 2TM domain protein" evidence="2">
    <location>
        <begin position="23"/>
        <end position="86"/>
    </location>
</feature>
<sequence length="86" mass="8556">MRKTATIALFTALTLAAGPSYAAGCLKGAAVGAVGGHFVGKGHSVAGAALGCAVGHHRAKVDARQQAQQQKAQAAQQAPNQPVPNK</sequence>
<gene>
    <name evidence="3" type="ORF">NS226_07605</name>
</gene>
<dbReference type="RefSeq" id="WP_058634459.1">
    <property type="nucleotide sequence ID" value="NZ_LDPZ01000015.1"/>
</dbReference>
<evidence type="ECO:0000256" key="2">
    <source>
        <dbReference type="SAM" id="SignalP"/>
    </source>
</evidence>
<evidence type="ECO:0000313" key="4">
    <source>
        <dbReference type="Proteomes" id="UP000078272"/>
    </source>
</evidence>
<reference evidence="3 4" key="1">
    <citation type="journal article" date="2016" name="Front. Microbiol.">
        <title>Genomic Resource of Rice Seed Associated Bacteria.</title>
        <authorList>
            <person name="Midha S."/>
            <person name="Bansal K."/>
            <person name="Sharma S."/>
            <person name="Kumar N."/>
            <person name="Patil P.P."/>
            <person name="Chaudhry V."/>
            <person name="Patil P.B."/>
        </authorList>
    </citation>
    <scope>NUCLEOTIDE SEQUENCE [LARGE SCALE GENOMIC DNA]</scope>
    <source>
        <strain evidence="3 4">NS226</strain>
    </source>
</reference>
<comment type="caution">
    <text evidence="3">The sequence shown here is derived from an EMBL/GenBank/DDBJ whole genome shotgun (WGS) entry which is preliminary data.</text>
</comment>
<protein>
    <recommendedName>
        <fullName evidence="5">Glycine zipper 2TM domain protein</fullName>
    </recommendedName>
</protein>